<dbReference type="Proteomes" id="UP000215914">
    <property type="component" value="Unassembled WGS sequence"/>
</dbReference>
<organism evidence="1 2">
    <name type="scientific">Helianthus annuus</name>
    <name type="common">Common sunflower</name>
    <dbReference type="NCBI Taxonomy" id="4232"/>
    <lineage>
        <taxon>Eukaryota</taxon>
        <taxon>Viridiplantae</taxon>
        <taxon>Streptophyta</taxon>
        <taxon>Embryophyta</taxon>
        <taxon>Tracheophyta</taxon>
        <taxon>Spermatophyta</taxon>
        <taxon>Magnoliopsida</taxon>
        <taxon>eudicotyledons</taxon>
        <taxon>Gunneridae</taxon>
        <taxon>Pentapetalae</taxon>
        <taxon>asterids</taxon>
        <taxon>campanulids</taxon>
        <taxon>Asterales</taxon>
        <taxon>Asteraceae</taxon>
        <taxon>Asteroideae</taxon>
        <taxon>Heliantheae alliance</taxon>
        <taxon>Heliantheae</taxon>
        <taxon>Helianthus</taxon>
    </lineage>
</organism>
<proteinExistence type="predicted"/>
<comment type="caution">
    <text evidence="1">The sequence shown here is derived from an EMBL/GenBank/DDBJ whole genome shotgun (WGS) entry which is preliminary data.</text>
</comment>
<dbReference type="AlphaFoldDB" id="A0A9K3E4M7"/>
<keyword evidence="2" id="KW-1185">Reference proteome</keyword>
<reference evidence="1" key="2">
    <citation type="submission" date="2020-06" db="EMBL/GenBank/DDBJ databases">
        <title>Helianthus annuus Genome sequencing and assembly Release 2.</title>
        <authorList>
            <person name="Gouzy J."/>
            <person name="Langlade N."/>
            <person name="Munos S."/>
        </authorList>
    </citation>
    <scope>NUCLEOTIDE SEQUENCE</scope>
    <source>
        <tissue evidence="1">Leaves</tissue>
    </source>
</reference>
<dbReference type="Gramene" id="mRNA:HanXRQr2_Chr15g0721211">
    <property type="protein sequence ID" value="CDS:HanXRQr2_Chr15g0721211.1"/>
    <property type="gene ID" value="HanXRQr2_Chr15g0721211"/>
</dbReference>
<reference evidence="1" key="1">
    <citation type="journal article" date="2017" name="Nature">
        <title>The sunflower genome provides insights into oil metabolism, flowering and Asterid evolution.</title>
        <authorList>
            <person name="Badouin H."/>
            <person name="Gouzy J."/>
            <person name="Grassa C.J."/>
            <person name="Murat F."/>
            <person name="Staton S.E."/>
            <person name="Cottret L."/>
            <person name="Lelandais-Briere C."/>
            <person name="Owens G.L."/>
            <person name="Carrere S."/>
            <person name="Mayjonade B."/>
            <person name="Legrand L."/>
            <person name="Gill N."/>
            <person name="Kane N.C."/>
            <person name="Bowers J.E."/>
            <person name="Hubner S."/>
            <person name="Bellec A."/>
            <person name="Berard A."/>
            <person name="Berges H."/>
            <person name="Blanchet N."/>
            <person name="Boniface M.C."/>
            <person name="Brunel D."/>
            <person name="Catrice O."/>
            <person name="Chaidir N."/>
            <person name="Claudel C."/>
            <person name="Donnadieu C."/>
            <person name="Faraut T."/>
            <person name="Fievet G."/>
            <person name="Helmstetter N."/>
            <person name="King M."/>
            <person name="Knapp S.J."/>
            <person name="Lai Z."/>
            <person name="Le Paslier M.C."/>
            <person name="Lippi Y."/>
            <person name="Lorenzon L."/>
            <person name="Mandel J.R."/>
            <person name="Marage G."/>
            <person name="Marchand G."/>
            <person name="Marquand E."/>
            <person name="Bret-Mestries E."/>
            <person name="Morien E."/>
            <person name="Nambeesan S."/>
            <person name="Nguyen T."/>
            <person name="Pegot-Espagnet P."/>
            <person name="Pouilly N."/>
            <person name="Raftis F."/>
            <person name="Sallet E."/>
            <person name="Schiex T."/>
            <person name="Thomas J."/>
            <person name="Vandecasteele C."/>
            <person name="Vares D."/>
            <person name="Vear F."/>
            <person name="Vautrin S."/>
            <person name="Crespi M."/>
            <person name="Mangin B."/>
            <person name="Burke J.M."/>
            <person name="Salse J."/>
            <person name="Munos S."/>
            <person name="Vincourt P."/>
            <person name="Rieseberg L.H."/>
            <person name="Langlade N.B."/>
        </authorList>
    </citation>
    <scope>NUCLEOTIDE SEQUENCE</scope>
    <source>
        <tissue evidence="1">Leaves</tissue>
    </source>
</reference>
<gene>
    <name evidence="1" type="ORF">HanXRQr2_Chr15g0721211</name>
</gene>
<sequence length="67" mass="8316">MRTPWRRRRISSLVEQSVVRWRLVVVRGRQRYFGHLTMWRWLWFPSHTEVRFHFRVQCDGGSGSRDN</sequence>
<accession>A0A9K3E4M7</accession>
<protein>
    <submittedName>
        <fullName evidence="1">Uncharacterized protein</fullName>
    </submittedName>
</protein>
<evidence type="ECO:0000313" key="2">
    <source>
        <dbReference type="Proteomes" id="UP000215914"/>
    </source>
</evidence>
<dbReference type="EMBL" id="MNCJ02000330">
    <property type="protein sequence ID" value="KAF5766927.1"/>
    <property type="molecule type" value="Genomic_DNA"/>
</dbReference>
<name>A0A9K3E4M7_HELAN</name>
<evidence type="ECO:0000313" key="1">
    <source>
        <dbReference type="EMBL" id="KAF5766927.1"/>
    </source>
</evidence>